<dbReference type="RefSeq" id="XP_005539235.1">
    <property type="nucleotide sequence ID" value="XM_005539178.1"/>
</dbReference>
<gene>
    <name evidence="3" type="ORF">CYME_CMT210C</name>
</gene>
<dbReference type="eggNOG" id="KOG3909">
    <property type="taxonomic scope" value="Eukaryota"/>
</dbReference>
<dbReference type="Gene3D" id="3.20.20.105">
    <property type="entry name" value="Queuine tRNA-ribosyltransferase-like"/>
    <property type="match status" value="1"/>
</dbReference>
<dbReference type="EMBL" id="AP006502">
    <property type="protein sequence ID" value="BAM83199.1"/>
    <property type="molecule type" value="Genomic_DNA"/>
</dbReference>
<sequence>MHFEVLSADNSTPGARLGVLSRSSGAATDGTGTPETSSIVTPTWVLPTVRGSTPGIANTLLERYCLRVAGAGAHATCGRVPVSTGSNEAAQEYDDHSQSSFCVGVSALDFWNYKGTEEPDGAKFLELNAEKDARHLCSWQAFPGPLVLSMRSALALFDMLEKDGHPQVVQFQNRSTRKRLPANEAHRIVAEGLFGDTRGSRMPVTPERILDLQQAMRCDLYETLYEVSSWPQPDSSDPADRDRRDLLEATGYALDAGANAHPRIGTVDTLPAERTKQWGTHTLRCAAIRNTPGHALLSVPISRSEEFDRGTSRWALELANAYRDRVAGFNLVGLGNGGAPMLDVLRQCLKMVQHLRSATSKNLPVFCTGGSAWLVDGSPAIVLGLVSSGVDVLESRYPFVMAECCYALDLFHESQAADSEASDPLLYTSVRDPRWAHDARPILQTCRSAASARRCTIGRTYTRAYWYHLFQVNEMLGPMLLSLHNIQQYLAFFDEIQDAIRAHTFASLCERFQVPV</sequence>
<dbReference type="InterPro" id="IPR050852">
    <property type="entry name" value="Queuine_tRNA-ribosyltrfase"/>
</dbReference>
<dbReference type="OMA" id="LPGCGCF"/>
<proteinExistence type="predicted"/>
<feature type="compositionally biased region" description="Polar residues" evidence="1">
    <location>
        <begin position="21"/>
        <end position="38"/>
    </location>
</feature>
<dbReference type="STRING" id="280699.M1VCG6"/>
<organism evidence="3 4">
    <name type="scientific">Cyanidioschyzon merolae (strain NIES-3377 / 10D)</name>
    <name type="common">Unicellular red alga</name>
    <dbReference type="NCBI Taxonomy" id="280699"/>
    <lineage>
        <taxon>Eukaryota</taxon>
        <taxon>Rhodophyta</taxon>
        <taxon>Bangiophyceae</taxon>
        <taxon>Cyanidiales</taxon>
        <taxon>Cyanidiaceae</taxon>
        <taxon>Cyanidioschyzon</taxon>
    </lineage>
</organism>
<dbReference type="Gramene" id="CMT210CT">
    <property type="protein sequence ID" value="CMT210CT"/>
    <property type="gene ID" value="CMT210C"/>
</dbReference>
<dbReference type="PANTHER" id="PTHR46064">
    <property type="entry name" value="QUEUINE TRNA-RIBOSYLTRANSFERASE ACCESSORY SUBUNIT 2"/>
    <property type="match status" value="1"/>
</dbReference>
<dbReference type="Proteomes" id="UP000007014">
    <property type="component" value="Chromosome 20"/>
</dbReference>
<evidence type="ECO:0000313" key="4">
    <source>
        <dbReference type="Proteomes" id="UP000007014"/>
    </source>
</evidence>
<accession>M1VCG6</accession>
<dbReference type="HOGENOM" id="CLU_528255_0_0_1"/>
<dbReference type="KEGG" id="cme:CYME_CMT210C"/>
<feature type="region of interest" description="Disordered" evidence="1">
    <location>
        <begin position="1"/>
        <end position="38"/>
    </location>
</feature>
<dbReference type="InterPro" id="IPR036511">
    <property type="entry name" value="TGT-like_sf"/>
</dbReference>
<evidence type="ECO:0000313" key="3">
    <source>
        <dbReference type="EMBL" id="BAM83199.1"/>
    </source>
</evidence>
<keyword evidence="4" id="KW-1185">Reference proteome</keyword>
<reference evidence="3 4" key="2">
    <citation type="journal article" date="2007" name="BMC Biol.">
        <title>A 100%-complete sequence reveals unusually simple genomic features in the hot-spring red alga Cyanidioschyzon merolae.</title>
        <authorList>
            <person name="Nozaki H."/>
            <person name="Takano H."/>
            <person name="Misumi O."/>
            <person name="Terasawa K."/>
            <person name="Matsuzaki M."/>
            <person name="Maruyama S."/>
            <person name="Nishida K."/>
            <person name="Yagisawa F."/>
            <person name="Yoshida Y."/>
            <person name="Fujiwara T."/>
            <person name="Takio S."/>
            <person name="Tamura K."/>
            <person name="Chung S.J."/>
            <person name="Nakamura S."/>
            <person name="Kuroiwa H."/>
            <person name="Tanaka K."/>
            <person name="Sato N."/>
            <person name="Kuroiwa T."/>
        </authorList>
    </citation>
    <scope>NUCLEOTIDE SEQUENCE [LARGE SCALE GENOMIC DNA]</scope>
    <source>
        <strain evidence="3 4">10D</strain>
    </source>
</reference>
<reference evidence="3 4" key="1">
    <citation type="journal article" date="2004" name="Nature">
        <title>Genome sequence of the ultrasmall unicellular red alga Cyanidioschyzon merolae 10D.</title>
        <authorList>
            <person name="Matsuzaki M."/>
            <person name="Misumi O."/>
            <person name="Shin-i T."/>
            <person name="Maruyama S."/>
            <person name="Takahara M."/>
            <person name="Miyagishima S."/>
            <person name="Mori T."/>
            <person name="Nishida K."/>
            <person name="Yagisawa F."/>
            <person name="Nishida K."/>
            <person name="Yoshida Y."/>
            <person name="Nishimura Y."/>
            <person name="Nakao S."/>
            <person name="Kobayashi T."/>
            <person name="Momoyama Y."/>
            <person name="Higashiyama T."/>
            <person name="Minoda A."/>
            <person name="Sano M."/>
            <person name="Nomoto H."/>
            <person name="Oishi K."/>
            <person name="Hayashi H."/>
            <person name="Ohta F."/>
            <person name="Nishizaka S."/>
            <person name="Haga S."/>
            <person name="Miura S."/>
            <person name="Morishita T."/>
            <person name="Kabeya Y."/>
            <person name="Terasawa K."/>
            <person name="Suzuki Y."/>
            <person name="Ishii Y."/>
            <person name="Asakawa S."/>
            <person name="Takano H."/>
            <person name="Ohta N."/>
            <person name="Kuroiwa H."/>
            <person name="Tanaka K."/>
            <person name="Shimizu N."/>
            <person name="Sugano S."/>
            <person name="Sato N."/>
            <person name="Nozaki H."/>
            <person name="Ogasawara N."/>
            <person name="Kohara Y."/>
            <person name="Kuroiwa T."/>
        </authorList>
    </citation>
    <scope>NUCLEOTIDE SEQUENCE [LARGE SCALE GENOMIC DNA]</scope>
    <source>
        <strain evidence="3 4">10D</strain>
    </source>
</reference>
<dbReference type="OrthoDB" id="27601at2759"/>
<evidence type="ECO:0000259" key="2">
    <source>
        <dbReference type="Pfam" id="PF01702"/>
    </source>
</evidence>
<feature type="domain" description="tRNA-guanine(15) transglycosylase-like" evidence="2">
    <location>
        <begin position="323"/>
        <end position="512"/>
    </location>
</feature>
<dbReference type="NCBIfam" id="TIGR00449">
    <property type="entry name" value="tgt_general"/>
    <property type="match status" value="1"/>
</dbReference>
<dbReference type="GeneID" id="16997672"/>
<dbReference type="SUPFAM" id="SSF51713">
    <property type="entry name" value="tRNA-guanine transglycosylase"/>
    <property type="match status" value="1"/>
</dbReference>
<protein>
    <recommendedName>
        <fullName evidence="2">tRNA-guanine(15) transglycosylase-like domain-containing protein</fullName>
    </recommendedName>
</protein>
<dbReference type="Pfam" id="PF01702">
    <property type="entry name" value="TGT"/>
    <property type="match status" value="1"/>
</dbReference>
<name>M1VCG6_CYAM1</name>
<dbReference type="AlphaFoldDB" id="M1VCG6"/>
<dbReference type="GO" id="GO:0006400">
    <property type="term" value="P:tRNA modification"/>
    <property type="evidence" value="ECO:0007669"/>
    <property type="project" value="InterPro"/>
</dbReference>
<dbReference type="InterPro" id="IPR002616">
    <property type="entry name" value="tRNA_ribo_trans-like"/>
</dbReference>
<dbReference type="PANTHER" id="PTHR46064:SF1">
    <property type="entry name" value="QUEUINE TRNA-RIBOSYLTRANSFERASE ACCESSORY SUBUNIT 2"/>
    <property type="match status" value="1"/>
</dbReference>
<evidence type="ECO:0000256" key="1">
    <source>
        <dbReference type="SAM" id="MobiDB-lite"/>
    </source>
</evidence>